<dbReference type="RefSeq" id="WP_224033160.1">
    <property type="nucleotide sequence ID" value="NZ_AP024849.1"/>
</dbReference>
<dbReference type="SMART" id="SM00849">
    <property type="entry name" value="Lactamase_B"/>
    <property type="match status" value="1"/>
</dbReference>
<feature type="domain" description="Metallo-beta-lactamase" evidence="1">
    <location>
        <begin position="18"/>
        <end position="212"/>
    </location>
</feature>
<evidence type="ECO:0000259" key="1">
    <source>
        <dbReference type="SMART" id="SM00849"/>
    </source>
</evidence>
<organism evidence="2 3">
    <name type="scientific">Clostridium gelidum</name>
    <dbReference type="NCBI Taxonomy" id="704125"/>
    <lineage>
        <taxon>Bacteria</taxon>
        <taxon>Bacillati</taxon>
        <taxon>Bacillota</taxon>
        <taxon>Clostridia</taxon>
        <taxon>Eubacteriales</taxon>
        <taxon>Clostridiaceae</taxon>
        <taxon>Clostridium</taxon>
    </lineage>
</organism>
<dbReference type="Pfam" id="PF23023">
    <property type="entry name" value="Anti-Pycsar_Apyc1"/>
    <property type="match status" value="1"/>
</dbReference>
<evidence type="ECO:0000313" key="2">
    <source>
        <dbReference type="EMBL" id="BCZ46753.1"/>
    </source>
</evidence>
<dbReference type="PANTHER" id="PTHR42663">
    <property type="entry name" value="HYDROLASE C777.06C-RELATED-RELATED"/>
    <property type="match status" value="1"/>
</dbReference>
<sequence length="234" mass="26883">MNKLEFLGRGSGYNVTEGNTCAFIKKDDNLLLIDCGESVFEKIVKLDLINGIKNVHVLITHMHSDHIGSLGSFVGYCYWKSKIKTNIYFNEKEKIGEFLKLTGAIERESFILHNSNNKRIYELNLTFNASLTKHAKTVNTYSFLLKFDYGNDIFYSGDTYETNFDVIPYLKEGNLIYHDTCLNDSEGNVHTSLRVLSEKIPYEYRKQVYCIHIDGENFIEKANAQGFNVVNIIK</sequence>
<evidence type="ECO:0000313" key="3">
    <source>
        <dbReference type="Proteomes" id="UP000824633"/>
    </source>
</evidence>
<dbReference type="InterPro" id="IPR001279">
    <property type="entry name" value="Metallo-B-lactamas"/>
</dbReference>
<name>A0ABM7T770_9CLOT</name>
<dbReference type="Proteomes" id="UP000824633">
    <property type="component" value="Chromosome"/>
</dbReference>
<gene>
    <name evidence="2" type="ORF">psyc5s11_28200</name>
</gene>
<reference evidence="3" key="1">
    <citation type="submission" date="2021-07" db="EMBL/GenBank/DDBJ databases">
        <title>Complete genome sequencing of a Clostridium isolate.</title>
        <authorList>
            <person name="Ueki A."/>
            <person name="Tonouchi A."/>
        </authorList>
    </citation>
    <scope>NUCLEOTIDE SEQUENCE [LARGE SCALE GENOMIC DNA]</scope>
    <source>
        <strain evidence="3">C5S11</strain>
    </source>
</reference>
<accession>A0ABM7T770</accession>
<keyword evidence="3" id="KW-1185">Reference proteome</keyword>
<dbReference type="SUPFAM" id="SSF56281">
    <property type="entry name" value="Metallo-hydrolase/oxidoreductase"/>
    <property type="match status" value="1"/>
</dbReference>
<dbReference type="InterPro" id="IPR036866">
    <property type="entry name" value="RibonucZ/Hydroxyglut_hydro"/>
</dbReference>
<dbReference type="PANTHER" id="PTHR42663:SF6">
    <property type="entry name" value="HYDROLASE C777.06C-RELATED"/>
    <property type="match status" value="1"/>
</dbReference>
<protein>
    <recommendedName>
        <fullName evidence="1">Metallo-beta-lactamase domain-containing protein</fullName>
    </recommendedName>
</protein>
<proteinExistence type="predicted"/>
<dbReference type="Gene3D" id="3.60.15.10">
    <property type="entry name" value="Ribonuclease Z/Hydroxyacylglutathione hydrolase-like"/>
    <property type="match status" value="1"/>
</dbReference>
<dbReference type="EMBL" id="AP024849">
    <property type="protein sequence ID" value="BCZ46753.1"/>
    <property type="molecule type" value="Genomic_DNA"/>
</dbReference>